<proteinExistence type="predicted"/>
<gene>
    <name evidence="1" type="ORF">CLIB1444_03S08526</name>
</gene>
<sequence length="412" mass="48604">MAEKVRYYLEQSVPELEDLQNKGLFEKQEITMIMRRRTDFEHRIQGRGSSTRDFIKYAEFESNLEKLRKKRYTRLSKVGLVDTKPSISDWAGVRRILFIYQRGTFKYPSNLQLWSNYLNFAKENGAIKVIYKIYSKLLQLQPRNVDAWLSAAKYEFEINNNAKGSRVLFQRSLRLNPESLELWLNYFQFELTYISKLLTRRKVLGLMTESQQLDQMDKEKNEYEEKLNNDEISNDLDDDQIALPTEELRDELNHLPEVDMNMLGNPETNPALKGDVALAIFDNCMIQISKLNINDNKKFILIESFLKVVDNFDDLNQDYLYLHILNYLQDKEAEDLRTILIDITLAIRNVKVEDKNFATNLQLSVNKFLAYKMKIKNPELTTEYVKYLNNFITSESNKTNDLLRAIIKKCQN</sequence>
<comment type="caution">
    <text evidence="1">The sequence shown here is derived from an EMBL/GenBank/DDBJ whole genome shotgun (WGS) entry which is preliminary data.</text>
</comment>
<name>A0ACA9Y5K0_9ASCO</name>
<dbReference type="Proteomes" id="UP001152531">
    <property type="component" value="Unassembled WGS sequence"/>
</dbReference>
<protein>
    <submittedName>
        <fullName evidence="1">U3 small nucleolar RNA-associated protein 6</fullName>
    </submittedName>
</protein>
<evidence type="ECO:0000313" key="1">
    <source>
        <dbReference type="EMBL" id="CAH6720285.1"/>
    </source>
</evidence>
<reference evidence="1" key="1">
    <citation type="submission" date="2022-06" db="EMBL/GenBank/DDBJ databases">
        <authorList>
            <person name="Legras J.-L."/>
            <person name="Devillers H."/>
            <person name="Grondin C."/>
        </authorList>
    </citation>
    <scope>NUCLEOTIDE SEQUENCE</scope>
    <source>
        <strain evidence="1">CLIB 1444</strain>
    </source>
</reference>
<dbReference type="EMBL" id="CALSDN010000003">
    <property type="protein sequence ID" value="CAH6720285.1"/>
    <property type="molecule type" value="Genomic_DNA"/>
</dbReference>
<accession>A0ACA9Y5K0</accession>
<keyword evidence="2" id="KW-1185">Reference proteome</keyword>
<organism evidence="1 2">
    <name type="scientific">[Candida] jaroonii</name>
    <dbReference type="NCBI Taxonomy" id="467808"/>
    <lineage>
        <taxon>Eukaryota</taxon>
        <taxon>Fungi</taxon>
        <taxon>Dikarya</taxon>
        <taxon>Ascomycota</taxon>
        <taxon>Saccharomycotina</taxon>
        <taxon>Pichiomycetes</taxon>
        <taxon>Debaryomycetaceae</taxon>
        <taxon>Yamadazyma</taxon>
    </lineage>
</organism>
<evidence type="ECO:0000313" key="2">
    <source>
        <dbReference type="Proteomes" id="UP001152531"/>
    </source>
</evidence>